<reference evidence="4 5" key="1">
    <citation type="submission" date="2019-03" db="EMBL/GenBank/DDBJ databases">
        <authorList>
            <consortium name="Pathogen Informatics"/>
        </authorList>
    </citation>
    <scope>NUCLEOTIDE SEQUENCE [LARGE SCALE GENOMIC DNA]</scope>
    <source>
        <strain evidence="4 5">NCTC10974</strain>
    </source>
</reference>
<dbReference type="InterPro" id="IPR009057">
    <property type="entry name" value="Homeodomain-like_sf"/>
</dbReference>
<sequence>MINEMTITSILSYIEENIEITSINIDTLVQHSGYSRRYLQLLFKKMIGLPVGKYIQRRRITRAATYLRLTSLPVSIISDKLCYDSQQTFSREFKKNSGYTPFQYRKNKLWMFKYQTGCRNIKTSFPIPELCFLQKKSFFGSLIKYKEKIPYTGSSSNKKWDIVKALLPHSLSSLFISNNIIQGKEAKNEFTINSIIWTKKESSNTETSIDEGIYARFTYKGEIDGYATYINNIYMNILPYYGLQKKNSLDLEIISTGIDGCKNFEYFLPIERSGINYIPKTKELHFP</sequence>
<dbReference type="Gene3D" id="3.20.80.10">
    <property type="entry name" value="Regulatory factor, effector binding domain"/>
    <property type="match status" value="1"/>
</dbReference>
<keyword evidence="3" id="KW-0804">Transcription</keyword>
<dbReference type="Proteomes" id="UP000358010">
    <property type="component" value="Unassembled WGS sequence"/>
</dbReference>
<dbReference type="InterPro" id="IPR011256">
    <property type="entry name" value="Reg_factor_effector_dom_sf"/>
</dbReference>
<gene>
    <name evidence="4" type="primary">rob_2</name>
    <name evidence="4" type="ORF">NCTC10974_05801</name>
</gene>
<keyword evidence="1" id="KW-0805">Transcription regulation</keyword>
<name>A0A485JMI8_ECOLX</name>
<dbReference type="InterPro" id="IPR018060">
    <property type="entry name" value="HTH_AraC"/>
</dbReference>
<proteinExistence type="predicted"/>
<dbReference type="Gene3D" id="1.10.10.60">
    <property type="entry name" value="Homeodomain-like"/>
    <property type="match status" value="2"/>
</dbReference>
<dbReference type="SUPFAM" id="SSF55136">
    <property type="entry name" value="Probable bacterial effector-binding domain"/>
    <property type="match status" value="1"/>
</dbReference>
<dbReference type="Pfam" id="PF12833">
    <property type="entry name" value="HTH_18"/>
    <property type="match status" value="1"/>
</dbReference>
<evidence type="ECO:0000256" key="2">
    <source>
        <dbReference type="ARBA" id="ARBA00023125"/>
    </source>
</evidence>
<organism evidence="4 5">
    <name type="scientific">Escherichia coli</name>
    <dbReference type="NCBI Taxonomy" id="562"/>
    <lineage>
        <taxon>Bacteria</taxon>
        <taxon>Pseudomonadati</taxon>
        <taxon>Pseudomonadota</taxon>
        <taxon>Gammaproteobacteria</taxon>
        <taxon>Enterobacterales</taxon>
        <taxon>Enterobacteriaceae</taxon>
        <taxon>Escherichia</taxon>
    </lineage>
</organism>
<dbReference type="SMART" id="SM00342">
    <property type="entry name" value="HTH_ARAC"/>
    <property type="match status" value="1"/>
</dbReference>
<keyword evidence="2" id="KW-0238">DNA-binding</keyword>
<dbReference type="GO" id="GO:0043565">
    <property type="term" value="F:sequence-specific DNA binding"/>
    <property type="evidence" value="ECO:0007669"/>
    <property type="project" value="InterPro"/>
</dbReference>
<evidence type="ECO:0000313" key="4">
    <source>
        <dbReference type="EMBL" id="VFT72124.1"/>
    </source>
</evidence>
<dbReference type="SUPFAM" id="SSF46689">
    <property type="entry name" value="Homeodomain-like"/>
    <property type="match status" value="2"/>
</dbReference>
<evidence type="ECO:0000313" key="5">
    <source>
        <dbReference type="Proteomes" id="UP000358010"/>
    </source>
</evidence>
<protein>
    <submittedName>
        <fullName evidence="4">AraC family transcriptional regulator</fullName>
    </submittedName>
</protein>
<dbReference type="GO" id="GO:0003700">
    <property type="term" value="F:DNA-binding transcription factor activity"/>
    <property type="evidence" value="ECO:0007669"/>
    <property type="project" value="InterPro"/>
</dbReference>
<accession>A0A485JMI8</accession>
<dbReference type="EMBL" id="CAADJZ010000002">
    <property type="protein sequence ID" value="VFT72124.1"/>
    <property type="molecule type" value="Genomic_DNA"/>
</dbReference>
<dbReference type="PROSITE" id="PS01124">
    <property type="entry name" value="HTH_ARAC_FAMILY_2"/>
    <property type="match status" value="1"/>
</dbReference>
<dbReference type="PANTHER" id="PTHR47504:SF3">
    <property type="entry name" value="HTH-TYPE TRANSCRIPTIONAL REGULATOR YKGA-RELATED"/>
    <property type="match status" value="1"/>
</dbReference>
<dbReference type="RefSeq" id="WP_032300757.1">
    <property type="nucleotide sequence ID" value="NZ_BAAGAL010000050.1"/>
</dbReference>
<dbReference type="InterPro" id="IPR050959">
    <property type="entry name" value="MarA-like"/>
</dbReference>
<dbReference type="PANTHER" id="PTHR47504">
    <property type="entry name" value="RIGHT ORIGIN-BINDING PROTEIN"/>
    <property type="match status" value="1"/>
</dbReference>
<dbReference type="AlphaFoldDB" id="A0A485JMI8"/>
<evidence type="ECO:0000256" key="3">
    <source>
        <dbReference type="ARBA" id="ARBA00023163"/>
    </source>
</evidence>
<evidence type="ECO:0000256" key="1">
    <source>
        <dbReference type="ARBA" id="ARBA00023015"/>
    </source>
</evidence>